<dbReference type="GO" id="GO:0034475">
    <property type="term" value="P:U4 snRNA 3'-end processing"/>
    <property type="evidence" value="ECO:0007669"/>
    <property type="project" value="TreeGrafter"/>
</dbReference>
<dbReference type="GO" id="GO:0004527">
    <property type="term" value="F:exonuclease activity"/>
    <property type="evidence" value="ECO:0007669"/>
    <property type="project" value="UniProtKB-KW"/>
</dbReference>
<dbReference type="GO" id="GO:0005730">
    <property type="term" value="C:nucleolus"/>
    <property type="evidence" value="ECO:0007669"/>
    <property type="project" value="TreeGrafter"/>
</dbReference>
<organism evidence="11 12">
    <name type="scientific">Chrysochromulina tobinii</name>
    <dbReference type="NCBI Taxonomy" id="1460289"/>
    <lineage>
        <taxon>Eukaryota</taxon>
        <taxon>Haptista</taxon>
        <taxon>Haptophyta</taxon>
        <taxon>Prymnesiophyceae</taxon>
        <taxon>Prymnesiales</taxon>
        <taxon>Chrysochromulinaceae</taxon>
        <taxon>Chrysochromulina</taxon>
    </lineage>
</organism>
<keyword evidence="6" id="KW-0271">Exosome</keyword>
<feature type="domain" description="Exoribonuclease phosphorolytic" evidence="10">
    <location>
        <begin position="2"/>
        <end position="113"/>
    </location>
</feature>
<evidence type="ECO:0000256" key="6">
    <source>
        <dbReference type="ARBA" id="ARBA00022835"/>
    </source>
</evidence>
<keyword evidence="12" id="KW-1185">Reference proteome</keyword>
<evidence type="ECO:0000256" key="9">
    <source>
        <dbReference type="SAM" id="MobiDB-lite"/>
    </source>
</evidence>
<keyword evidence="11" id="KW-0269">Exonuclease</keyword>
<feature type="region of interest" description="Disordered" evidence="9">
    <location>
        <begin position="234"/>
        <end position="274"/>
    </location>
</feature>
<dbReference type="Pfam" id="PF01138">
    <property type="entry name" value="RNase_PH"/>
    <property type="match status" value="1"/>
</dbReference>
<keyword evidence="8" id="KW-0539">Nucleus</keyword>
<evidence type="ECO:0000313" key="11">
    <source>
        <dbReference type="EMBL" id="KOO35969.1"/>
    </source>
</evidence>
<proteinExistence type="inferred from homology"/>
<dbReference type="PANTHER" id="PTHR11953:SF2">
    <property type="entry name" value="EXOSOME COMPLEX COMPONENT MTR3"/>
    <property type="match status" value="1"/>
</dbReference>
<dbReference type="GO" id="GO:0071028">
    <property type="term" value="P:nuclear mRNA surveillance"/>
    <property type="evidence" value="ECO:0007669"/>
    <property type="project" value="TreeGrafter"/>
</dbReference>
<evidence type="ECO:0000256" key="1">
    <source>
        <dbReference type="ARBA" id="ARBA00004123"/>
    </source>
</evidence>
<dbReference type="InterPro" id="IPR036345">
    <property type="entry name" value="ExoRNase_PH_dom2_sf"/>
</dbReference>
<dbReference type="GO" id="GO:0016075">
    <property type="term" value="P:rRNA catabolic process"/>
    <property type="evidence" value="ECO:0007669"/>
    <property type="project" value="TreeGrafter"/>
</dbReference>
<evidence type="ECO:0000313" key="12">
    <source>
        <dbReference type="Proteomes" id="UP000037460"/>
    </source>
</evidence>
<feature type="compositionally biased region" description="Basic and acidic residues" evidence="9">
    <location>
        <begin position="245"/>
        <end position="274"/>
    </location>
</feature>
<name>A0A0M0KB20_9EUKA</name>
<dbReference type="SUPFAM" id="SSF55666">
    <property type="entry name" value="Ribonuclease PH domain 2-like"/>
    <property type="match status" value="1"/>
</dbReference>
<dbReference type="GO" id="GO:0000176">
    <property type="term" value="C:nuclear exosome (RNase complex)"/>
    <property type="evidence" value="ECO:0007669"/>
    <property type="project" value="TreeGrafter"/>
</dbReference>
<dbReference type="GO" id="GO:0071051">
    <property type="term" value="P:poly(A)-dependent snoRNA 3'-end processing"/>
    <property type="evidence" value="ECO:0007669"/>
    <property type="project" value="TreeGrafter"/>
</dbReference>
<dbReference type="InterPro" id="IPR020568">
    <property type="entry name" value="Ribosomal_Su5_D2-typ_SF"/>
</dbReference>
<keyword evidence="7" id="KW-0694">RNA-binding</keyword>
<dbReference type="InterPro" id="IPR050080">
    <property type="entry name" value="RNase_PH"/>
</dbReference>
<dbReference type="OrthoDB" id="2504340at2759"/>
<keyword evidence="4" id="KW-0963">Cytoplasm</keyword>
<dbReference type="Gene3D" id="3.30.230.70">
    <property type="entry name" value="GHMP Kinase, N-terminal domain"/>
    <property type="match status" value="1"/>
</dbReference>
<evidence type="ECO:0000259" key="10">
    <source>
        <dbReference type="Pfam" id="PF01138"/>
    </source>
</evidence>
<dbReference type="InterPro" id="IPR027408">
    <property type="entry name" value="PNPase/RNase_PH_dom_sf"/>
</dbReference>
<dbReference type="GO" id="GO:0006364">
    <property type="term" value="P:rRNA processing"/>
    <property type="evidence" value="ECO:0007669"/>
    <property type="project" value="UniProtKB-KW"/>
</dbReference>
<keyword evidence="11" id="KW-0378">Hydrolase</keyword>
<keyword evidence="5" id="KW-0698">rRNA processing</keyword>
<comment type="similarity">
    <text evidence="3">Belongs to the RNase PH family.</text>
</comment>
<dbReference type="SUPFAM" id="SSF54211">
    <property type="entry name" value="Ribosomal protein S5 domain 2-like"/>
    <property type="match status" value="1"/>
</dbReference>
<evidence type="ECO:0000256" key="5">
    <source>
        <dbReference type="ARBA" id="ARBA00022552"/>
    </source>
</evidence>
<comment type="subcellular location">
    <subcellularLocation>
        <location evidence="2">Cytoplasm</location>
    </subcellularLocation>
    <subcellularLocation>
        <location evidence="1">Nucleus</location>
    </subcellularLocation>
</comment>
<evidence type="ECO:0000256" key="8">
    <source>
        <dbReference type="ARBA" id="ARBA00023242"/>
    </source>
</evidence>
<evidence type="ECO:0000256" key="3">
    <source>
        <dbReference type="ARBA" id="ARBA00006678"/>
    </source>
</evidence>
<evidence type="ECO:0000256" key="2">
    <source>
        <dbReference type="ARBA" id="ARBA00004496"/>
    </source>
</evidence>
<dbReference type="AlphaFoldDB" id="A0A0M0KB20"/>
<dbReference type="PANTHER" id="PTHR11953">
    <property type="entry name" value="EXOSOME COMPLEX COMPONENT"/>
    <property type="match status" value="1"/>
</dbReference>
<evidence type="ECO:0000256" key="4">
    <source>
        <dbReference type="ARBA" id="ARBA00022490"/>
    </source>
</evidence>
<dbReference type="GO" id="GO:0003723">
    <property type="term" value="F:RNA binding"/>
    <property type="evidence" value="ECO:0007669"/>
    <property type="project" value="UniProtKB-KW"/>
</dbReference>
<accession>A0A0M0KB20</accession>
<dbReference type="GO" id="GO:0000177">
    <property type="term" value="C:cytoplasmic exosome (RNase complex)"/>
    <property type="evidence" value="ECO:0007669"/>
    <property type="project" value="TreeGrafter"/>
</dbReference>
<dbReference type="EMBL" id="JWZX01000691">
    <property type="protein sequence ID" value="KOO35969.1"/>
    <property type="molecule type" value="Genomic_DNA"/>
</dbReference>
<reference evidence="12" key="1">
    <citation type="journal article" date="2015" name="PLoS Genet.">
        <title>Genome Sequence and Transcriptome Analyses of Chrysochromulina tobin: Metabolic Tools for Enhanced Algal Fitness in the Prominent Order Prymnesiales (Haptophyceae).</title>
        <authorList>
            <person name="Hovde B.T."/>
            <person name="Deodato C.R."/>
            <person name="Hunsperger H.M."/>
            <person name="Ryken S.A."/>
            <person name="Yost W."/>
            <person name="Jha R.K."/>
            <person name="Patterson J."/>
            <person name="Monnat R.J. Jr."/>
            <person name="Barlow S.B."/>
            <person name="Starkenburg S.R."/>
            <person name="Cattolico R.A."/>
        </authorList>
    </citation>
    <scope>NUCLEOTIDE SEQUENCE</scope>
    <source>
        <strain evidence="12">CCMP291</strain>
    </source>
</reference>
<dbReference type="Proteomes" id="UP000037460">
    <property type="component" value="Unassembled WGS sequence"/>
</dbReference>
<comment type="caution">
    <text evidence="11">The sequence shown here is derived from an EMBL/GenBank/DDBJ whole genome shotgun (WGS) entry which is preliminary data.</text>
</comment>
<evidence type="ECO:0000256" key="7">
    <source>
        <dbReference type="ARBA" id="ARBA00022884"/>
    </source>
</evidence>
<gene>
    <name evidence="11" type="ORF">Ctob_013583</name>
</gene>
<sequence length="274" mass="27971">MLELAHTKVLCSVFGPHQAEGREYMQQGQLECTVRLASFARRGACRTRAGGPSVSAEERALSLDLAAALAPSVQLHLLPKSVVAVHVLVLQDDGGVLSAAVSCASLALADATIGLYGMVAAVGGGMLGEAVALDCDAAELDASVGSLTVACMPALDQLTLLRHEGAVPFERAIEGLQLGLEGCSLLHGQMAAALRKAVEARARQAVAAEARAAQALAHHVAQGGEQPAGEAPIADMEAVADPSDGADRADGADAKVRGKRSRDVMAMKGGEAAR</sequence>
<protein>
    <submittedName>
        <fullName evidence="11">Exosome complex exonuclease mtr3-like protein</fullName>
    </submittedName>
</protein>
<keyword evidence="11" id="KW-0540">Nuclease</keyword>
<dbReference type="InterPro" id="IPR001247">
    <property type="entry name" value="ExoRNase_PH_dom1"/>
</dbReference>